<dbReference type="Pfam" id="PF09331">
    <property type="entry name" value="DUF1985"/>
    <property type="match status" value="1"/>
</dbReference>
<keyword evidence="2" id="KW-0645">Protease</keyword>
<dbReference type="Pfam" id="PF02902">
    <property type="entry name" value="Peptidase_C48"/>
    <property type="match status" value="1"/>
</dbReference>
<sequence>MWAVSEDKPGGRPDERLPERLFATDRYPSRRLNVYSSLNFLVAVKDVLRGTPEMDRIMGSCFGKLFELPVHRCSYPSVMIHTLLARQLVTKKRYEAWPVFGGNPLRFPMVEFGRVTGLPCGEFEEGYVVEMKPKYKEEDYAYWDKLFDSRRDIMIPDVVQMVTEDLTISRSRRLKLCLIIIVDGVLIASTHPARPTLKHVKRVENLKNFLAFQWGRESFYWTATDMIPPKRVMGVCDDPPGEFCTKLRQKTKKMTGLPLALQLVAYECIPQLLARLGGNDDLKIIDCESLPQHTGLNLVDVLEAEHHSELTVQPMMEIGPNKPDGWGELDDEIHDRRMKNMVRLIEDGHNFTKSMWRGGDAAEDLGNGRRVVREPMLGRHVLKQRRVSTYFRRPTLVDDDKYDELVARFDALEKVVVWMNKRLGRRKRTGVTPRKEIFCSGGRVKEKKKNSAGAAEVEEQRDKTKSPIVKDVGEDVSVDVDDVGIGNEKLPAESEDVEAEEEEDSEDSVGEDVESEDDEEEEDGEFSGGEDDEEDDEQDKGSRATDVEMEGMSSEEPPEVHAPLKEGDGVPLQWVDAGATAKSGCVLYKATTSKTFFGCGDGGASGKIAVGEAKDGANVAQDGDEAESKESDGVIAKEHVGSSGDGGIGDCTTKVSQGKDDNPSTRAEDVGVADLEERTEELFGLHKLVGAILMGASGELGVGLLANAVMKVRCTNCCELYIYCVQSGAWRKMNLLKEGHLLLVVGRRVMKPKDLGRCVVDGVVDVADAGAVKPRDGGEMITCSSDSSPCPRSEKHKPPEAEANLASLLLAKEPFSIEQIVHAVEDIDFGYFEKVLLGNPEVLHLGAEKYDLDNQFFLDLATPLKLIYVGCIGDFLCFLQQHMEVLVDYVSERHGAQLKENRAMFVDPWFVYHLLGKARSFKAATYKGRVFSDPKLAGYLTQEGKKLGVDVDKVYGPMIWRKNHWVGLAINIPTWSVQVFDSDHSLRSLEEVMVIMSPIARMLPYLVRKVCPAEFLLGHGLEPFAVERLEFVYQNRRSGDCGPVAVKFLELSATAVEQPWVGNLTDNAVDILRKQYVMDVYQDWIVPLYMGGDAAN</sequence>
<keyword evidence="7" id="KW-1185">Reference proteome</keyword>
<dbReference type="InterPro" id="IPR015410">
    <property type="entry name" value="DUF1985"/>
</dbReference>
<evidence type="ECO:0000259" key="5">
    <source>
        <dbReference type="PROSITE" id="PS50600"/>
    </source>
</evidence>
<feature type="compositionally biased region" description="Acidic residues" evidence="4">
    <location>
        <begin position="493"/>
        <end position="538"/>
    </location>
</feature>
<keyword evidence="3" id="KW-0378">Hydrolase</keyword>
<dbReference type="EMBL" id="JAAMPC010000010">
    <property type="protein sequence ID" value="KAG2290700.1"/>
    <property type="molecule type" value="Genomic_DNA"/>
</dbReference>
<evidence type="ECO:0000313" key="6">
    <source>
        <dbReference type="EMBL" id="KAG2290700.1"/>
    </source>
</evidence>
<proteinExistence type="inferred from homology"/>
<dbReference type="PANTHER" id="PTHR48449:SF1">
    <property type="entry name" value="DUF1985 DOMAIN-CONTAINING PROTEIN"/>
    <property type="match status" value="1"/>
</dbReference>
<dbReference type="Proteomes" id="UP000886595">
    <property type="component" value="Unassembled WGS sequence"/>
</dbReference>
<evidence type="ECO:0000313" key="7">
    <source>
        <dbReference type="Proteomes" id="UP000886595"/>
    </source>
</evidence>
<dbReference type="GO" id="GO:0006508">
    <property type="term" value="P:proteolysis"/>
    <property type="evidence" value="ECO:0007669"/>
    <property type="project" value="UniProtKB-KW"/>
</dbReference>
<reference evidence="6 7" key="1">
    <citation type="submission" date="2020-02" db="EMBL/GenBank/DDBJ databases">
        <authorList>
            <person name="Ma Q."/>
            <person name="Huang Y."/>
            <person name="Song X."/>
            <person name="Pei D."/>
        </authorList>
    </citation>
    <scope>NUCLEOTIDE SEQUENCE [LARGE SCALE GENOMIC DNA]</scope>
    <source>
        <strain evidence="6">Sxm20200214</strain>
        <tissue evidence="6">Leaf</tissue>
    </source>
</reference>
<comment type="caution">
    <text evidence="6">The sequence shown here is derived from an EMBL/GenBank/DDBJ whole genome shotgun (WGS) entry which is preliminary data.</text>
</comment>
<feature type="compositionally biased region" description="Basic and acidic residues" evidence="4">
    <location>
        <begin position="626"/>
        <end position="640"/>
    </location>
</feature>
<dbReference type="PANTHER" id="PTHR48449">
    <property type="entry name" value="DUF1985 DOMAIN-CONTAINING PROTEIN"/>
    <property type="match status" value="1"/>
</dbReference>
<accession>A0A8X7USN1</accession>
<dbReference type="Gene3D" id="3.40.395.10">
    <property type="entry name" value="Adenoviral Proteinase, Chain A"/>
    <property type="match status" value="1"/>
</dbReference>
<dbReference type="InterPro" id="IPR038765">
    <property type="entry name" value="Papain-like_cys_pep_sf"/>
</dbReference>
<gene>
    <name evidence="6" type="ORF">Bca52824_050304</name>
</gene>
<comment type="similarity">
    <text evidence="1">Belongs to the peptidase C48 family.</text>
</comment>
<dbReference type="GO" id="GO:0008234">
    <property type="term" value="F:cysteine-type peptidase activity"/>
    <property type="evidence" value="ECO:0007669"/>
    <property type="project" value="InterPro"/>
</dbReference>
<evidence type="ECO:0000256" key="1">
    <source>
        <dbReference type="ARBA" id="ARBA00005234"/>
    </source>
</evidence>
<feature type="domain" description="Ubiquitin-like protease family profile" evidence="5">
    <location>
        <begin position="850"/>
        <end position="1052"/>
    </location>
</feature>
<evidence type="ECO:0000256" key="4">
    <source>
        <dbReference type="SAM" id="MobiDB-lite"/>
    </source>
</evidence>
<organism evidence="6 7">
    <name type="scientific">Brassica carinata</name>
    <name type="common">Ethiopian mustard</name>
    <name type="synonym">Abyssinian cabbage</name>
    <dbReference type="NCBI Taxonomy" id="52824"/>
    <lineage>
        <taxon>Eukaryota</taxon>
        <taxon>Viridiplantae</taxon>
        <taxon>Streptophyta</taxon>
        <taxon>Embryophyta</taxon>
        <taxon>Tracheophyta</taxon>
        <taxon>Spermatophyta</taxon>
        <taxon>Magnoliopsida</taxon>
        <taxon>eudicotyledons</taxon>
        <taxon>Gunneridae</taxon>
        <taxon>Pentapetalae</taxon>
        <taxon>rosids</taxon>
        <taxon>malvids</taxon>
        <taxon>Brassicales</taxon>
        <taxon>Brassicaceae</taxon>
        <taxon>Brassiceae</taxon>
        <taxon>Brassica</taxon>
    </lineage>
</organism>
<name>A0A8X7USN1_BRACI</name>
<dbReference type="OrthoDB" id="1114153at2759"/>
<evidence type="ECO:0000256" key="2">
    <source>
        <dbReference type="ARBA" id="ARBA00022670"/>
    </source>
</evidence>
<dbReference type="PROSITE" id="PS50600">
    <property type="entry name" value="ULP_PROTEASE"/>
    <property type="match status" value="1"/>
</dbReference>
<feature type="region of interest" description="Disordered" evidence="4">
    <location>
        <begin position="618"/>
        <end position="668"/>
    </location>
</feature>
<protein>
    <recommendedName>
        <fullName evidence="5">Ubiquitin-like protease family profile domain-containing protein</fullName>
    </recommendedName>
</protein>
<dbReference type="SUPFAM" id="SSF54001">
    <property type="entry name" value="Cysteine proteinases"/>
    <property type="match status" value="1"/>
</dbReference>
<dbReference type="InterPro" id="IPR003653">
    <property type="entry name" value="Peptidase_C48_C"/>
</dbReference>
<evidence type="ECO:0000256" key="3">
    <source>
        <dbReference type="ARBA" id="ARBA00022801"/>
    </source>
</evidence>
<feature type="compositionally biased region" description="Basic and acidic residues" evidence="4">
    <location>
        <begin position="657"/>
        <end position="668"/>
    </location>
</feature>
<feature type="region of interest" description="Disordered" evidence="4">
    <location>
        <begin position="442"/>
        <end position="566"/>
    </location>
</feature>
<dbReference type="AlphaFoldDB" id="A0A8X7USN1"/>